<feature type="compositionally biased region" description="Basic and acidic residues" evidence="1">
    <location>
        <begin position="64"/>
        <end position="82"/>
    </location>
</feature>
<proteinExistence type="predicted"/>
<organism evidence="2 3">
    <name type="scientific">Filobasidium floriforme</name>
    <dbReference type="NCBI Taxonomy" id="5210"/>
    <lineage>
        <taxon>Eukaryota</taxon>
        <taxon>Fungi</taxon>
        <taxon>Dikarya</taxon>
        <taxon>Basidiomycota</taxon>
        <taxon>Agaricomycotina</taxon>
        <taxon>Tremellomycetes</taxon>
        <taxon>Filobasidiales</taxon>
        <taxon>Filobasidiaceae</taxon>
        <taxon>Filobasidium</taxon>
    </lineage>
</organism>
<dbReference type="EMBL" id="JABELV010000067">
    <property type="protein sequence ID" value="KAG7535909.1"/>
    <property type="molecule type" value="Genomic_DNA"/>
</dbReference>
<keyword evidence="3" id="KW-1185">Reference proteome</keyword>
<dbReference type="AlphaFoldDB" id="A0A8K0JLU0"/>
<protein>
    <submittedName>
        <fullName evidence="2">Uncharacterized protein</fullName>
    </submittedName>
</protein>
<feature type="region of interest" description="Disordered" evidence="1">
    <location>
        <begin position="1"/>
        <end position="93"/>
    </location>
</feature>
<name>A0A8K0JLU0_9TREE</name>
<dbReference type="Proteomes" id="UP000812966">
    <property type="component" value="Unassembled WGS sequence"/>
</dbReference>
<accession>A0A8K0JLU0</accession>
<reference evidence="2" key="1">
    <citation type="submission" date="2020-04" db="EMBL/GenBank/DDBJ databases">
        <title>Analysis of mating type loci in Filobasidium floriforme.</title>
        <authorList>
            <person name="Nowrousian M."/>
        </authorList>
    </citation>
    <scope>NUCLEOTIDE SEQUENCE</scope>
    <source>
        <strain evidence="2">CBS 6242</strain>
    </source>
</reference>
<feature type="compositionally biased region" description="Acidic residues" evidence="1">
    <location>
        <begin position="279"/>
        <end position="288"/>
    </location>
</feature>
<feature type="compositionally biased region" description="Polar residues" evidence="1">
    <location>
        <begin position="43"/>
        <end position="57"/>
    </location>
</feature>
<feature type="compositionally biased region" description="Polar residues" evidence="1">
    <location>
        <begin position="13"/>
        <end position="34"/>
    </location>
</feature>
<sequence length="288" mass="31831">MPRRSPRHVANISGATDDSVAETSLAETQPSEGSFRTEEGTRPESTQGQSAASTGTLRRNPRRQVRDGQPEGHDTNSMDIRDSGASMSHTSQLSVPGFSKWTSFASFSLRGPPAQEESRKESPDWFHWCEHREDFLRHYDLLSPLMVQLAAGPGPMWTVEGPNRGTQWIDTAQRGVVDDLNKVFKAAQDAVRRMQGCEFRMEHEENLVRASANRASLAVIMQKAYEEFVLLAKMKGFEFAPPRSATAPRSANSGGQDQQSASGRAQPDVQPDATRSDHEDSDEEMPTA</sequence>
<evidence type="ECO:0000313" key="3">
    <source>
        <dbReference type="Proteomes" id="UP000812966"/>
    </source>
</evidence>
<feature type="compositionally biased region" description="Low complexity" evidence="1">
    <location>
        <begin position="241"/>
        <end position="251"/>
    </location>
</feature>
<comment type="caution">
    <text evidence="2">The sequence shown here is derived from an EMBL/GenBank/DDBJ whole genome shotgun (WGS) entry which is preliminary data.</text>
</comment>
<gene>
    <name evidence="2" type="ORF">FFLO_03580</name>
</gene>
<feature type="compositionally biased region" description="Polar residues" evidence="1">
    <location>
        <begin position="252"/>
        <end position="263"/>
    </location>
</feature>
<evidence type="ECO:0000256" key="1">
    <source>
        <dbReference type="SAM" id="MobiDB-lite"/>
    </source>
</evidence>
<feature type="region of interest" description="Disordered" evidence="1">
    <location>
        <begin position="241"/>
        <end position="288"/>
    </location>
</feature>
<evidence type="ECO:0000313" key="2">
    <source>
        <dbReference type="EMBL" id="KAG7535909.1"/>
    </source>
</evidence>